<dbReference type="EMBL" id="PGXC01000001">
    <property type="protein sequence ID" value="PKK91928.1"/>
    <property type="molecule type" value="Genomic_DNA"/>
</dbReference>
<sequence length="477" mass="53439">MTHIRDEYDSIVIGAGMSGLAAGIRLAHYGQKVAIFESHSLAGGLNSYYSRGGRLFDVGLHAVTNHVEANVRSAPMNKLCRQLRIKSADLGLCPQIRSRINFPSASLEFTNDFDSFRQSVSRFFPGESEGLDRFVQDISGDGELSLNQEFESTRKKLGKWFTSPLFMEMLCCPLMYYGNAWEEDMDFSQFVIMFKSIFLEGFARPREGVTRIIDLLVSRYRECGGELHMKTPVKSIISRDGAVRGVILADGRQVLADRVFSSAGIAETHNLVDYEASLESETSHGEKTGSEKPRSGKLSFVEAIFVLDRSPASLGMNDTIHFFSRQNNFAYRQPDTFMDMDSGVLCCPNNFDYRKPLEEGILRITHMANHDKWAELDRSAYRRKKEECLSACAREIEEWFPGFAGSIVATDFFTPVTVRRFTGHHNGAVYGSPDKSRDGRTAWENLYIIGTDQGFLGIIGSMLSGISIANLRGLMSR</sequence>
<dbReference type="Pfam" id="PF01593">
    <property type="entry name" value="Amino_oxidase"/>
    <property type="match status" value="1"/>
</dbReference>
<dbReference type="GO" id="GO:0016491">
    <property type="term" value="F:oxidoreductase activity"/>
    <property type="evidence" value="ECO:0007669"/>
    <property type="project" value="UniProtKB-KW"/>
</dbReference>
<evidence type="ECO:0000313" key="4">
    <source>
        <dbReference type="Proteomes" id="UP000233256"/>
    </source>
</evidence>
<organism evidence="3 4">
    <name type="scientific">Candidatus Wallbacteria bacterium HGW-Wallbacteria-1</name>
    <dbReference type="NCBI Taxonomy" id="2013854"/>
    <lineage>
        <taxon>Bacteria</taxon>
        <taxon>Candidatus Walliibacteriota</taxon>
    </lineage>
</organism>
<dbReference type="InterPro" id="IPR036188">
    <property type="entry name" value="FAD/NAD-bd_sf"/>
</dbReference>
<protein>
    <submittedName>
        <fullName evidence="3">Phytoene dehydrogenase</fullName>
    </submittedName>
</protein>
<dbReference type="Gene3D" id="3.50.50.60">
    <property type="entry name" value="FAD/NAD(P)-binding domain"/>
    <property type="match status" value="2"/>
</dbReference>
<reference evidence="3 4" key="1">
    <citation type="journal article" date="2017" name="ISME J.">
        <title>Potential for microbial H2 and metal transformations associated with novel bacteria and archaea in deep terrestrial subsurface sediments.</title>
        <authorList>
            <person name="Hernsdorf A.W."/>
            <person name="Amano Y."/>
            <person name="Miyakawa K."/>
            <person name="Ise K."/>
            <person name="Suzuki Y."/>
            <person name="Anantharaman K."/>
            <person name="Probst A."/>
            <person name="Burstein D."/>
            <person name="Thomas B.C."/>
            <person name="Banfield J.F."/>
        </authorList>
    </citation>
    <scope>NUCLEOTIDE SEQUENCE [LARGE SCALE GENOMIC DNA]</scope>
    <source>
        <strain evidence="3">HGW-Wallbacteria-1</strain>
    </source>
</reference>
<feature type="domain" description="Amine oxidase" evidence="2">
    <location>
        <begin position="17"/>
        <end position="469"/>
    </location>
</feature>
<dbReference type="AlphaFoldDB" id="A0A2N1PUC5"/>
<dbReference type="Proteomes" id="UP000233256">
    <property type="component" value="Unassembled WGS sequence"/>
</dbReference>
<accession>A0A2N1PUC5</accession>
<evidence type="ECO:0000259" key="2">
    <source>
        <dbReference type="Pfam" id="PF01593"/>
    </source>
</evidence>
<dbReference type="InterPro" id="IPR002937">
    <property type="entry name" value="Amino_oxidase"/>
</dbReference>
<name>A0A2N1PUC5_9BACT</name>
<gene>
    <name evidence="3" type="ORF">CVV64_00435</name>
</gene>
<keyword evidence="1" id="KW-0560">Oxidoreductase</keyword>
<proteinExistence type="predicted"/>
<dbReference type="PANTHER" id="PTHR43734:SF7">
    <property type="entry name" value="4,4'-DIAPONEUROSPORENE OXYGENASE"/>
    <property type="match status" value="1"/>
</dbReference>
<dbReference type="PANTHER" id="PTHR43734">
    <property type="entry name" value="PHYTOENE DESATURASE"/>
    <property type="match status" value="1"/>
</dbReference>
<evidence type="ECO:0000313" key="3">
    <source>
        <dbReference type="EMBL" id="PKK91928.1"/>
    </source>
</evidence>
<dbReference type="SUPFAM" id="SSF51905">
    <property type="entry name" value="FAD/NAD(P)-binding domain"/>
    <property type="match status" value="1"/>
</dbReference>
<comment type="caution">
    <text evidence="3">The sequence shown here is derived from an EMBL/GenBank/DDBJ whole genome shotgun (WGS) entry which is preliminary data.</text>
</comment>
<evidence type="ECO:0000256" key="1">
    <source>
        <dbReference type="ARBA" id="ARBA00023002"/>
    </source>
</evidence>